<dbReference type="RefSeq" id="WP_036638764.1">
    <property type="nucleotide sequence ID" value="NZ_JFZB01000027.1"/>
</dbReference>
<dbReference type="OrthoDB" id="7812516at2"/>
<dbReference type="eggNOG" id="COG1475">
    <property type="taxonomic scope" value="Bacteria"/>
</dbReference>
<dbReference type="CDD" id="cd16405">
    <property type="entry name" value="RepB_like_N"/>
    <property type="match status" value="1"/>
</dbReference>
<dbReference type="Pfam" id="PF02195">
    <property type="entry name" value="ParB_N"/>
    <property type="match status" value="1"/>
</dbReference>
<dbReference type="Proteomes" id="UP000028824">
    <property type="component" value="Unassembled WGS sequence"/>
</dbReference>
<dbReference type="PANTHER" id="PTHR33375:SF1">
    <property type="entry name" value="CHROMOSOME-PARTITIONING PROTEIN PARB-RELATED"/>
    <property type="match status" value="1"/>
</dbReference>
<evidence type="ECO:0000256" key="1">
    <source>
        <dbReference type="SAM" id="MobiDB-lite"/>
    </source>
</evidence>
<feature type="domain" description="ParB-like N-terminal" evidence="2">
    <location>
        <begin position="78"/>
        <end position="173"/>
    </location>
</feature>
<dbReference type="InterPro" id="IPR050336">
    <property type="entry name" value="Chromosome_partition/occlusion"/>
</dbReference>
<organism evidence="3 4">
    <name type="scientific">Paenirhodobacter enshiensis</name>
    <dbReference type="NCBI Taxonomy" id="1105367"/>
    <lineage>
        <taxon>Bacteria</taxon>
        <taxon>Pseudomonadati</taxon>
        <taxon>Pseudomonadota</taxon>
        <taxon>Alphaproteobacteria</taxon>
        <taxon>Rhodobacterales</taxon>
        <taxon>Rhodobacter group</taxon>
        <taxon>Paenirhodobacter</taxon>
    </lineage>
</organism>
<dbReference type="STRING" id="1105367.CG50_06230"/>
<proteinExistence type="predicted"/>
<dbReference type="GO" id="GO:0007059">
    <property type="term" value="P:chromosome segregation"/>
    <property type="evidence" value="ECO:0007669"/>
    <property type="project" value="TreeGrafter"/>
</dbReference>
<dbReference type="InterPro" id="IPR036086">
    <property type="entry name" value="ParB/Sulfiredoxin_sf"/>
</dbReference>
<gene>
    <name evidence="3" type="ORF">CG50_06230</name>
</gene>
<dbReference type="GO" id="GO:0005694">
    <property type="term" value="C:chromosome"/>
    <property type="evidence" value="ECO:0007669"/>
    <property type="project" value="TreeGrafter"/>
</dbReference>
<dbReference type="Gene3D" id="3.90.1530.30">
    <property type="match status" value="1"/>
</dbReference>
<protein>
    <recommendedName>
        <fullName evidence="2">ParB-like N-terminal domain-containing protein</fullName>
    </recommendedName>
</protein>
<dbReference type="PANTHER" id="PTHR33375">
    <property type="entry name" value="CHROMOSOME-PARTITIONING PROTEIN PARB-RELATED"/>
    <property type="match status" value="1"/>
</dbReference>
<evidence type="ECO:0000313" key="3">
    <source>
        <dbReference type="EMBL" id="KFI25152.1"/>
    </source>
</evidence>
<dbReference type="SMART" id="SM00470">
    <property type="entry name" value="ParB"/>
    <property type="match status" value="1"/>
</dbReference>
<comment type="caution">
    <text evidence="3">The sequence shown here is derived from an EMBL/GenBank/DDBJ whole genome shotgun (WGS) entry which is preliminary data.</text>
</comment>
<reference evidence="3 4" key="1">
    <citation type="submission" date="2014-03" db="EMBL/GenBank/DDBJ databases">
        <title>Genome of Paenirhodobacter enshiensis DW2-9.</title>
        <authorList>
            <person name="Wang D."/>
            <person name="Wang G."/>
        </authorList>
    </citation>
    <scope>NUCLEOTIDE SEQUENCE [LARGE SCALE GENOMIC DNA]</scope>
    <source>
        <strain evidence="3 4">DW2-9</strain>
    </source>
</reference>
<keyword evidence="4" id="KW-1185">Reference proteome</keyword>
<evidence type="ECO:0000259" key="2">
    <source>
        <dbReference type="SMART" id="SM00470"/>
    </source>
</evidence>
<dbReference type="InterPro" id="IPR003115">
    <property type="entry name" value="ParB_N"/>
</dbReference>
<evidence type="ECO:0000313" key="4">
    <source>
        <dbReference type="Proteomes" id="UP000028824"/>
    </source>
</evidence>
<dbReference type="SUPFAM" id="SSF110849">
    <property type="entry name" value="ParB/Sulfiredoxin"/>
    <property type="match status" value="1"/>
</dbReference>
<accession>A0A086XT02</accession>
<dbReference type="AlphaFoldDB" id="A0A086XT02"/>
<dbReference type="InterPro" id="IPR037972">
    <property type="entry name" value="RepB_N"/>
</dbReference>
<sequence length="340" mass="36228">MARRRLTPPRPGFLDAADSGTEAPQPAPEVKSMFPMGVAATVTRAPIAQVAGEAAAQAALTDLAAEIARTRAEGRVIERLPLAEIDAGHLVRDRQSVDAEEMETLVSSIRARGQQMPVEVVDRGAGVHPRYGLISGWRRLMALGQIGESQVLALVRRPETAAEAYLAMVEENEIRAGISFYERARIVVKALESGVYPDTKTALNGLFGNVSRAKRSKIKSFMTLVETLDDVLRFPAAISEKAGLALVQAIEAGHAPALREALQNNPAADAAAEAQLIARVCGSAPTPAASEPPAPPCPTDLSADLPDVRYDPETGVIVISGAGVDKKLAARLQIWIKDRR</sequence>
<dbReference type="EMBL" id="JFZB01000027">
    <property type="protein sequence ID" value="KFI25152.1"/>
    <property type="molecule type" value="Genomic_DNA"/>
</dbReference>
<name>A0A086XT02_9RHOB</name>
<feature type="region of interest" description="Disordered" evidence="1">
    <location>
        <begin position="1"/>
        <end position="27"/>
    </location>
</feature>